<dbReference type="Pfam" id="PF01686">
    <property type="entry name" value="Adeno_Penton_B"/>
    <property type="match status" value="1"/>
</dbReference>
<keyword evidence="5" id="KW-1161">Viral attachment to host cell</keyword>
<dbReference type="RefSeq" id="YP_007347002.1">
    <property type="nucleotide sequence ID" value="NC_020074.1"/>
</dbReference>
<dbReference type="Gene3D" id="2.60.120.550">
    <property type="entry name" value="Penton protein, domain 1"/>
    <property type="match status" value="1"/>
</dbReference>
<keyword evidence="8" id="KW-0426">Late protein</keyword>
<evidence type="ECO:0000256" key="6">
    <source>
        <dbReference type="ARBA" id="ARBA00022844"/>
    </source>
</evidence>
<keyword evidence="1" id="KW-0167">Capsid protein</keyword>
<dbReference type="EMBL" id="JQ345700">
    <property type="protein sequence ID" value="AFV70638.1"/>
    <property type="molecule type" value="Genomic_DNA"/>
</dbReference>
<accession>K9MPC8</accession>
<keyword evidence="9" id="KW-1148">T=25 icosahedral capsid protein</keyword>
<evidence type="ECO:0000256" key="1">
    <source>
        <dbReference type="ARBA" id="ARBA00022561"/>
    </source>
</evidence>
<evidence type="ECO:0000256" key="4">
    <source>
        <dbReference type="ARBA" id="ARBA00022595"/>
    </source>
</evidence>
<sequence length="452" mass="50991">MQKYVPPPRVLAPTDGRNSITYTPIASLQDTTKVYYIDNKTSDIESLNYYNDHSNFFTNIIQNADIDSSEASTQDIKLDERSRWGGELKTYLKTNCPNVCEFFNSNSFMAKLMIDKSDSDNPQYGWVKLTIPEGNYSVGELIDALNNAVVEHYLLVGRQKDVEINDIGLKFDTRDFSLGLDPVTSLITPGKYTYKAFHPDIVLLPNCGVDFTYSRISNMLGIRKRNPYEKGFTILYEDLTNGNIPPLMDIEKYPESVEPLLKDENEVPYNVTKVSTNPDKWETAYRSWALSYHRKGGAFSNTLLTVPDVTGGIGQVYWSLPDTFKPPITFTNNTTNSETLPVVGMHMFPLKAGLVHNTNAVYSQLLEQATNRTAVYNRFPQNAILMQPPYNTVTWISENIPFVADHGIQPVKNTLTGVQRVTITDDRRRPCPYIQKSLATVSPKVLSSATLQ</sequence>
<organism evidence="11 12">
    <name type="scientific">Bovine adenovirus 6</name>
    <dbReference type="NCBI Taxonomy" id="111167"/>
    <lineage>
        <taxon>Viruses</taxon>
        <taxon>Varidnaviria</taxon>
        <taxon>Bamfordvirae</taxon>
        <taxon>Preplasmiviricota</taxon>
        <taxon>Polisuviricotina</taxon>
        <taxon>Pharingeaviricetes</taxon>
        <taxon>Rowavirales</taxon>
        <taxon>Adenoviridae</taxon>
        <taxon>Barthadenovirus</taxon>
        <taxon>Barthadenovirus bossextum</taxon>
        <taxon>Bovine atadenovirus E</taxon>
    </lineage>
</organism>
<keyword evidence="12" id="KW-1185">Reference proteome</keyword>
<keyword evidence="4" id="KW-1162">Viral penetration into host cytoplasm</keyword>
<dbReference type="OrthoDB" id="1939at10239"/>
<keyword evidence="10" id="KW-1160">Virus entry into host cell</keyword>
<dbReference type="Gene3D" id="3.90.1620.10">
    <property type="entry name" value="adenovirus 2 penton base, domain 2"/>
    <property type="match status" value="1"/>
</dbReference>
<evidence type="ECO:0000256" key="10">
    <source>
        <dbReference type="ARBA" id="ARBA00023296"/>
    </source>
</evidence>
<protein>
    <submittedName>
        <fullName evidence="11">Penton base</fullName>
    </submittedName>
</protein>
<evidence type="ECO:0000256" key="2">
    <source>
        <dbReference type="ARBA" id="ARBA00022562"/>
    </source>
</evidence>
<evidence type="ECO:0000256" key="5">
    <source>
        <dbReference type="ARBA" id="ARBA00022804"/>
    </source>
</evidence>
<evidence type="ECO:0000256" key="8">
    <source>
        <dbReference type="ARBA" id="ARBA00022921"/>
    </source>
</evidence>
<dbReference type="KEGG" id="vg:14443557"/>
<dbReference type="GeneID" id="14443557"/>
<dbReference type="GO" id="GO:0019062">
    <property type="term" value="P:virion attachment to host cell"/>
    <property type="evidence" value="ECO:0007669"/>
    <property type="project" value="UniProtKB-KW"/>
</dbReference>
<evidence type="ECO:0000256" key="9">
    <source>
        <dbReference type="ARBA" id="ARBA00023275"/>
    </source>
</evidence>
<dbReference type="GO" id="GO:0039623">
    <property type="term" value="C:T=25 icosahedral viral capsid"/>
    <property type="evidence" value="ECO:0007669"/>
    <property type="project" value="UniProtKB-KW"/>
</dbReference>
<keyword evidence="6" id="KW-0946">Virion</keyword>
<dbReference type="GO" id="GO:0075509">
    <property type="term" value="P:endocytosis involved in viral entry into host cell"/>
    <property type="evidence" value="ECO:0007669"/>
    <property type="project" value="UniProtKB-KW"/>
</dbReference>
<keyword evidence="7" id="KW-1164">Virus endocytosis by host</keyword>
<evidence type="ECO:0000313" key="12">
    <source>
        <dbReference type="Proteomes" id="UP000108614"/>
    </source>
</evidence>
<name>K9MPC8_9ADEN</name>
<evidence type="ECO:0000313" key="11">
    <source>
        <dbReference type="EMBL" id="AFV70638.1"/>
    </source>
</evidence>
<dbReference type="Proteomes" id="UP000108614">
    <property type="component" value="Segment"/>
</dbReference>
<evidence type="ECO:0000256" key="3">
    <source>
        <dbReference type="ARBA" id="ARBA00022581"/>
    </source>
</evidence>
<evidence type="ECO:0000256" key="7">
    <source>
        <dbReference type="ARBA" id="ARBA00022890"/>
    </source>
</evidence>
<reference evidence="11 12" key="1">
    <citation type="submission" date="2011-12" db="EMBL/GenBank/DDBJ databases">
        <title>Genome analysis of Bovine adenovirus 6 reveals a need to establish a new species: Bovine adenovirus E.</title>
        <authorList>
            <person name="Erdei N."/>
            <person name="Szathmary R."/>
            <person name="Harrach B."/>
            <person name="Benko M."/>
        </authorList>
    </citation>
    <scope>NUCLEOTIDE SEQUENCE [LARGE SCALE GENOMIC DNA]</scope>
    <source>
        <strain evidence="11">671130</strain>
    </source>
</reference>
<dbReference type="InterPro" id="IPR002605">
    <property type="entry name" value="Adeno_Penton_B"/>
</dbReference>
<keyword evidence="3" id="KW-0945">Host-virus interaction</keyword>
<proteinExistence type="predicted"/>
<keyword evidence="2" id="KW-1048">Host nucleus</keyword>